<organism evidence="1 2">
    <name type="scientific">Rotaria socialis</name>
    <dbReference type="NCBI Taxonomy" id="392032"/>
    <lineage>
        <taxon>Eukaryota</taxon>
        <taxon>Metazoa</taxon>
        <taxon>Spiralia</taxon>
        <taxon>Gnathifera</taxon>
        <taxon>Rotifera</taxon>
        <taxon>Eurotatoria</taxon>
        <taxon>Bdelloidea</taxon>
        <taxon>Philodinida</taxon>
        <taxon>Philodinidae</taxon>
        <taxon>Rotaria</taxon>
    </lineage>
</organism>
<accession>A0A822DKU2</accession>
<protein>
    <submittedName>
        <fullName evidence="1">Uncharacterized protein</fullName>
    </submittedName>
</protein>
<sequence>QAAVLNYLKSSRYARLNLDFTGHTIVLENSLDAGAVDEDSNCSSVLLE</sequence>
<comment type="caution">
    <text evidence="1">The sequence shown here is derived from an EMBL/GenBank/DDBJ whole genome shotgun (WGS) entry which is preliminary data.</text>
</comment>
<gene>
    <name evidence="1" type="ORF">QYT958_LOCUS43584</name>
</gene>
<dbReference type="Proteomes" id="UP000663848">
    <property type="component" value="Unassembled WGS sequence"/>
</dbReference>
<name>A0A822DKU2_9BILA</name>
<dbReference type="EMBL" id="CAJOBR010062588">
    <property type="protein sequence ID" value="CAF5075732.1"/>
    <property type="molecule type" value="Genomic_DNA"/>
</dbReference>
<feature type="non-terminal residue" evidence="1">
    <location>
        <position position="1"/>
    </location>
</feature>
<dbReference type="AlphaFoldDB" id="A0A822DKU2"/>
<proteinExistence type="predicted"/>
<reference evidence="1" key="1">
    <citation type="submission" date="2021-02" db="EMBL/GenBank/DDBJ databases">
        <authorList>
            <person name="Nowell W R."/>
        </authorList>
    </citation>
    <scope>NUCLEOTIDE SEQUENCE</scope>
</reference>
<evidence type="ECO:0000313" key="1">
    <source>
        <dbReference type="EMBL" id="CAF5075732.1"/>
    </source>
</evidence>
<feature type="non-terminal residue" evidence="1">
    <location>
        <position position="48"/>
    </location>
</feature>
<evidence type="ECO:0000313" key="2">
    <source>
        <dbReference type="Proteomes" id="UP000663848"/>
    </source>
</evidence>